<evidence type="ECO:0000256" key="2">
    <source>
        <dbReference type="ARBA" id="ARBA00022630"/>
    </source>
</evidence>
<dbReference type="Proteomes" id="UP000256328">
    <property type="component" value="Unassembled WGS sequence"/>
</dbReference>
<keyword evidence="3" id="KW-0274">FAD</keyword>
<comment type="similarity">
    <text evidence="1">Belongs to the FAD-binding monooxygenase family.</text>
</comment>
<name>A0A3D8RE96_9HELO</name>
<dbReference type="InterPro" id="IPR020946">
    <property type="entry name" value="Flavin_mOase-like"/>
</dbReference>
<dbReference type="PANTHER" id="PTHR42877:SF8">
    <property type="entry name" value="MONOOXYGENASE"/>
    <property type="match status" value="1"/>
</dbReference>
<dbReference type="Pfam" id="PF00743">
    <property type="entry name" value="FMO-like"/>
    <property type="match status" value="1"/>
</dbReference>
<dbReference type="SUPFAM" id="SSF51905">
    <property type="entry name" value="FAD/NAD(P)-binding domain"/>
    <property type="match status" value="2"/>
</dbReference>
<dbReference type="EMBL" id="PDLN01000011">
    <property type="protein sequence ID" value="RDW72201.1"/>
    <property type="molecule type" value="Genomic_DNA"/>
</dbReference>
<evidence type="ECO:0000256" key="3">
    <source>
        <dbReference type="ARBA" id="ARBA00022827"/>
    </source>
</evidence>
<dbReference type="AlphaFoldDB" id="A0A3D8RE96"/>
<evidence type="ECO:0000313" key="6">
    <source>
        <dbReference type="Proteomes" id="UP000256328"/>
    </source>
</evidence>
<sequence length="583" mass="65709">MSTTEKRRNAPIHHERPMRIICVGAGASGLLFAYKLQRSFNNFSLVVYEKNPALSGTWFENRYPGCACDVPSHNYTWSFEPKLDWSGVYATSQEIYTYFNDFAEKYALGQYCETEHEVCGARWDESRAKWDVQIKDLRAGTIIEDSCDILINAGGILNAWRWPAIPGLKDYKGTLLHTANWDESVDLTGKHVGLIGNGSSGIQVLPAIQPIVSKLTTFIREPTWIAPPTGQGQHIFTDQERHDFATKPNVLTQMRKDTETGMNSVFSVFLKDTQMQHDLRNSMTATMREKIHDADLEEKLIPQWGVGCRRLTPGVNYLETLHAENVKVVYGEINKITPKGCLCDDGNEYPVDVLICATGFDTSFKPRFPIYGFGGKNLQDEWAQEPKSYLGLAAAGMPNYLIFLGPNCPIGNGPVLSAIETQADHMLAMIDRWQTENIHSFSPKAEAIEDFCQYTDEFMKRTIWNEECRSWYKNNSATARISALWPGSTLHYIEALQEPRLQDWEVRYSGNRFAFLGNGYSQTELDPTADLGYYIREKDDGQFASRSKRRQVLTKSGSKKPSGVAVWGQENVVAADAAPAPRL</sequence>
<protein>
    <submittedName>
        <fullName evidence="5">Uncharacterized protein</fullName>
    </submittedName>
</protein>
<gene>
    <name evidence="5" type="ORF">BP5796_08235</name>
</gene>
<dbReference type="GO" id="GO:0050661">
    <property type="term" value="F:NADP binding"/>
    <property type="evidence" value="ECO:0007669"/>
    <property type="project" value="InterPro"/>
</dbReference>
<dbReference type="Gene3D" id="3.50.50.60">
    <property type="entry name" value="FAD/NAD(P)-binding domain"/>
    <property type="match status" value="2"/>
</dbReference>
<evidence type="ECO:0000256" key="4">
    <source>
        <dbReference type="ARBA" id="ARBA00023002"/>
    </source>
</evidence>
<keyword evidence="4" id="KW-0560">Oxidoreductase</keyword>
<accession>A0A3D8RE96</accession>
<evidence type="ECO:0000256" key="1">
    <source>
        <dbReference type="ARBA" id="ARBA00010139"/>
    </source>
</evidence>
<dbReference type="OrthoDB" id="74360at2759"/>
<keyword evidence="2" id="KW-0285">Flavoprotein</keyword>
<comment type="caution">
    <text evidence="5">The sequence shown here is derived from an EMBL/GenBank/DDBJ whole genome shotgun (WGS) entry which is preliminary data.</text>
</comment>
<organism evidence="5 6">
    <name type="scientific">Coleophoma crateriformis</name>
    <dbReference type="NCBI Taxonomy" id="565419"/>
    <lineage>
        <taxon>Eukaryota</taxon>
        <taxon>Fungi</taxon>
        <taxon>Dikarya</taxon>
        <taxon>Ascomycota</taxon>
        <taxon>Pezizomycotina</taxon>
        <taxon>Leotiomycetes</taxon>
        <taxon>Helotiales</taxon>
        <taxon>Dermateaceae</taxon>
        <taxon>Coleophoma</taxon>
    </lineage>
</organism>
<dbReference type="InterPro" id="IPR036188">
    <property type="entry name" value="FAD/NAD-bd_sf"/>
</dbReference>
<keyword evidence="6" id="KW-1185">Reference proteome</keyword>
<proteinExistence type="inferred from homology"/>
<reference evidence="5 6" key="1">
    <citation type="journal article" date="2018" name="IMA Fungus">
        <title>IMA Genome-F 9: Draft genome sequence of Annulohypoxylon stygium, Aspergillus mulundensis, Berkeleyomyces basicola (syn. Thielaviopsis basicola), Ceratocystis smalleyi, two Cercospora beticola strains, Coleophoma cylindrospora, Fusarium fracticaudum, Phialophora cf. hyalina, and Morchella septimelata.</title>
        <authorList>
            <person name="Wingfield B.D."/>
            <person name="Bills G.F."/>
            <person name="Dong Y."/>
            <person name="Huang W."/>
            <person name="Nel W.J."/>
            <person name="Swalarsk-Parry B.S."/>
            <person name="Vaghefi N."/>
            <person name="Wilken P.M."/>
            <person name="An Z."/>
            <person name="de Beer Z.W."/>
            <person name="De Vos L."/>
            <person name="Chen L."/>
            <person name="Duong T.A."/>
            <person name="Gao Y."/>
            <person name="Hammerbacher A."/>
            <person name="Kikkert J.R."/>
            <person name="Li Y."/>
            <person name="Li H."/>
            <person name="Li K."/>
            <person name="Li Q."/>
            <person name="Liu X."/>
            <person name="Ma X."/>
            <person name="Naidoo K."/>
            <person name="Pethybridge S.J."/>
            <person name="Sun J."/>
            <person name="Steenkamp E.T."/>
            <person name="van der Nest M.A."/>
            <person name="van Wyk S."/>
            <person name="Wingfield M.J."/>
            <person name="Xiong C."/>
            <person name="Yue Q."/>
            <person name="Zhang X."/>
        </authorList>
    </citation>
    <scope>NUCLEOTIDE SEQUENCE [LARGE SCALE GENOMIC DNA]</scope>
    <source>
        <strain evidence="5 6">BP5796</strain>
    </source>
</reference>
<dbReference type="PANTHER" id="PTHR42877">
    <property type="entry name" value="L-ORNITHINE N(5)-MONOOXYGENASE-RELATED"/>
    <property type="match status" value="1"/>
</dbReference>
<dbReference type="Pfam" id="PF13450">
    <property type="entry name" value="NAD_binding_8"/>
    <property type="match status" value="1"/>
</dbReference>
<dbReference type="GO" id="GO:0050660">
    <property type="term" value="F:flavin adenine dinucleotide binding"/>
    <property type="evidence" value="ECO:0007669"/>
    <property type="project" value="InterPro"/>
</dbReference>
<dbReference type="GO" id="GO:0004499">
    <property type="term" value="F:N,N-dimethylaniline monooxygenase activity"/>
    <property type="evidence" value="ECO:0007669"/>
    <property type="project" value="InterPro"/>
</dbReference>
<evidence type="ECO:0000313" key="5">
    <source>
        <dbReference type="EMBL" id="RDW72201.1"/>
    </source>
</evidence>
<dbReference type="InterPro" id="IPR051209">
    <property type="entry name" value="FAD-bind_Monooxygenase_sf"/>
</dbReference>